<reference evidence="1" key="1">
    <citation type="journal article" date="2014" name="Front. Microbiol.">
        <title>High frequency of phylogenetically diverse reductive dehalogenase-homologous genes in deep subseafloor sedimentary metagenomes.</title>
        <authorList>
            <person name="Kawai M."/>
            <person name="Futagami T."/>
            <person name="Toyoda A."/>
            <person name="Takaki Y."/>
            <person name="Nishi S."/>
            <person name="Hori S."/>
            <person name="Arai W."/>
            <person name="Tsubouchi T."/>
            <person name="Morono Y."/>
            <person name="Uchiyama I."/>
            <person name="Ito T."/>
            <person name="Fujiyama A."/>
            <person name="Inagaki F."/>
            <person name="Takami H."/>
        </authorList>
    </citation>
    <scope>NUCLEOTIDE SEQUENCE</scope>
    <source>
        <strain evidence="1">Expedition CK06-06</strain>
    </source>
</reference>
<evidence type="ECO:0008006" key="2">
    <source>
        <dbReference type="Google" id="ProtNLM"/>
    </source>
</evidence>
<accession>X1PQC1</accession>
<protein>
    <recommendedName>
        <fullName evidence="2">DUF5667 domain-containing protein</fullName>
    </recommendedName>
</protein>
<sequence>MLVLAILFGLFGFAQNSVPGDTLFSIKKITEKGQAVFISKKNQPRHDLEIANKRLDELAIIVENNQTKKLASGINEAQESVLKAVENKIKPDEVKKIAGKIKVLGTKVEMGELNDMVILSEDIEQVEYLINYLKTRTLTEDQEDILEKMEAEFKVGNFEKAVVAFENFFLSQ</sequence>
<dbReference type="EMBL" id="BARV01024154">
    <property type="protein sequence ID" value="GAI44716.1"/>
    <property type="molecule type" value="Genomic_DNA"/>
</dbReference>
<name>X1PQC1_9ZZZZ</name>
<gene>
    <name evidence="1" type="ORF">S06H3_39478</name>
</gene>
<proteinExistence type="predicted"/>
<organism evidence="1">
    <name type="scientific">marine sediment metagenome</name>
    <dbReference type="NCBI Taxonomy" id="412755"/>
    <lineage>
        <taxon>unclassified sequences</taxon>
        <taxon>metagenomes</taxon>
        <taxon>ecological metagenomes</taxon>
    </lineage>
</organism>
<dbReference type="AlphaFoldDB" id="X1PQC1"/>
<evidence type="ECO:0000313" key="1">
    <source>
        <dbReference type="EMBL" id="GAI44716.1"/>
    </source>
</evidence>
<comment type="caution">
    <text evidence="1">The sequence shown here is derived from an EMBL/GenBank/DDBJ whole genome shotgun (WGS) entry which is preliminary data.</text>
</comment>